<gene>
    <name evidence="2" type="ORF">CHYS00102_LOCUS14861</name>
</gene>
<reference evidence="2" key="1">
    <citation type="submission" date="2021-01" db="EMBL/GenBank/DDBJ databases">
        <authorList>
            <person name="Corre E."/>
            <person name="Pelletier E."/>
            <person name="Niang G."/>
            <person name="Scheremetjew M."/>
            <person name="Finn R."/>
            <person name="Kale V."/>
            <person name="Holt S."/>
            <person name="Cochrane G."/>
            <person name="Meng A."/>
            <person name="Brown T."/>
            <person name="Cohen L."/>
        </authorList>
    </citation>
    <scope>NUCLEOTIDE SEQUENCE</scope>
    <source>
        <strain evidence="2">308</strain>
    </source>
</reference>
<accession>A0A7S1FTS5</accession>
<keyword evidence="1" id="KW-0175">Coiled coil</keyword>
<evidence type="ECO:0000313" key="2">
    <source>
        <dbReference type="EMBL" id="CAD8887663.1"/>
    </source>
</evidence>
<proteinExistence type="predicted"/>
<dbReference type="AlphaFoldDB" id="A0A7S1FTS5"/>
<name>A0A7S1FTS5_9STRA</name>
<organism evidence="2">
    <name type="scientific">Corethron hystrix</name>
    <dbReference type="NCBI Taxonomy" id="216773"/>
    <lineage>
        <taxon>Eukaryota</taxon>
        <taxon>Sar</taxon>
        <taxon>Stramenopiles</taxon>
        <taxon>Ochrophyta</taxon>
        <taxon>Bacillariophyta</taxon>
        <taxon>Coscinodiscophyceae</taxon>
        <taxon>Corethrophycidae</taxon>
        <taxon>Corethrales</taxon>
        <taxon>Corethraceae</taxon>
        <taxon>Corethron</taxon>
    </lineage>
</organism>
<dbReference type="EMBL" id="HBFR01020634">
    <property type="protein sequence ID" value="CAD8887663.1"/>
    <property type="molecule type" value="Transcribed_RNA"/>
</dbReference>
<feature type="coiled-coil region" evidence="1">
    <location>
        <begin position="30"/>
        <end position="99"/>
    </location>
</feature>
<sequence>MACLSGMCLSPMVAFTQKELVNVVVLREIARRTAAEVDHLEEENKNLIMEITKLEGNANRLEDVEDALKKIYELQDQSLTEYADQVAVMKKNAAKIQNNTESNILKFIMYSAMKNDADGDSGLNDDEAKVIMQEISDLFGVKVHQDRFMEVVQANRNIGHIIASLKRRSVATDPDLKVFEAEHV</sequence>
<protein>
    <submittedName>
        <fullName evidence="2">Uncharacterized protein</fullName>
    </submittedName>
</protein>
<evidence type="ECO:0000256" key="1">
    <source>
        <dbReference type="SAM" id="Coils"/>
    </source>
</evidence>